<dbReference type="AlphaFoldDB" id="A0A9Q3F025"/>
<evidence type="ECO:0000313" key="2">
    <source>
        <dbReference type="EMBL" id="MBW0528230.1"/>
    </source>
</evidence>
<evidence type="ECO:0000313" key="3">
    <source>
        <dbReference type="Proteomes" id="UP000765509"/>
    </source>
</evidence>
<keyword evidence="3" id="KW-1185">Reference proteome</keyword>
<name>A0A9Q3F025_9BASI</name>
<evidence type="ECO:0000256" key="1">
    <source>
        <dbReference type="SAM" id="MobiDB-lite"/>
    </source>
</evidence>
<gene>
    <name evidence="2" type="ORF">O181_067945</name>
</gene>
<dbReference type="EMBL" id="AVOT02034176">
    <property type="protein sequence ID" value="MBW0528230.1"/>
    <property type="molecule type" value="Genomic_DNA"/>
</dbReference>
<reference evidence="2" key="1">
    <citation type="submission" date="2021-03" db="EMBL/GenBank/DDBJ databases">
        <title>Draft genome sequence of rust myrtle Austropuccinia psidii MF-1, a brazilian biotype.</title>
        <authorList>
            <person name="Quecine M.C."/>
            <person name="Pachon D.M.R."/>
            <person name="Bonatelli M.L."/>
            <person name="Correr F.H."/>
            <person name="Franceschini L.M."/>
            <person name="Leite T.F."/>
            <person name="Margarido G.R.A."/>
            <person name="Almeida C.A."/>
            <person name="Ferrarezi J.A."/>
            <person name="Labate C.A."/>
        </authorList>
    </citation>
    <scope>NUCLEOTIDE SEQUENCE</scope>
    <source>
        <strain evidence="2">MF-1</strain>
    </source>
</reference>
<proteinExistence type="predicted"/>
<protein>
    <submittedName>
        <fullName evidence="2">Uncharacterized protein</fullName>
    </submittedName>
</protein>
<accession>A0A9Q3F025</accession>
<comment type="caution">
    <text evidence="2">The sequence shown here is derived from an EMBL/GenBank/DDBJ whole genome shotgun (WGS) entry which is preliminary data.</text>
</comment>
<organism evidence="2 3">
    <name type="scientific">Austropuccinia psidii MF-1</name>
    <dbReference type="NCBI Taxonomy" id="1389203"/>
    <lineage>
        <taxon>Eukaryota</taxon>
        <taxon>Fungi</taxon>
        <taxon>Dikarya</taxon>
        <taxon>Basidiomycota</taxon>
        <taxon>Pucciniomycotina</taxon>
        <taxon>Pucciniomycetes</taxon>
        <taxon>Pucciniales</taxon>
        <taxon>Sphaerophragmiaceae</taxon>
        <taxon>Austropuccinia</taxon>
    </lineage>
</organism>
<sequence length="102" mass="11289">MSSLTSSVPAPSPRPSTSRPILASPMKPSPIPQTSTITNYNLWLAPVAEGKIGHLCHSPKPKYLTIESMCQSGLPENIQLQLLKVMILWPYFSERFVEIVGR</sequence>
<dbReference type="Proteomes" id="UP000765509">
    <property type="component" value="Unassembled WGS sequence"/>
</dbReference>
<feature type="compositionally biased region" description="Low complexity" evidence="1">
    <location>
        <begin position="1"/>
        <end position="20"/>
    </location>
</feature>
<feature type="region of interest" description="Disordered" evidence="1">
    <location>
        <begin position="1"/>
        <end position="33"/>
    </location>
</feature>